<evidence type="ECO:0000313" key="3">
    <source>
        <dbReference type="EMBL" id="PMB97428.1"/>
    </source>
</evidence>
<feature type="region of interest" description="Disordered" evidence="1">
    <location>
        <begin position="526"/>
        <end position="545"/>
    </location>
</feature>
<dbReference type="Proteomes" id="UP000235703">
    <property type="component" value="Unassembled WGS sequence"/>
</dbReference>
<dbReference type="PANTHER" id="PTHR30121">
    <property type="entry name" value="UNCHARACTERIZED PROTEIN YJGR-RELATED"/>
    <property type="match status" value="1"/>
</dbReference>
<sequence>MSDTQALEAIRAGYTFDEPAIDLGSALDGDTPVPDVRVRIPLAMLNRHGLIAGATGTGKTITLQVLAEALSTAGVPVFAADLKGDLSGMASPGEPSEKLTARTQANGQDWQPEASPVTFYSLGGEGTGIPMRASVSSFGPLLLSKVLGLNDTQESVLGLIFHYADSAGLALLDLSDLKAVLSFLTSPEGKADLKDIGGVSTASAGVILRAIANLEIQGADAFFGEPEYDISDLLRTQGAAGTISMLELPAVQNRPALFSTFLMWLLAELFETLPEVGDADKPTLVFFFDEAHLLFADASKAFLDSVAQTVRLIRSKGVGVFFVTQQPTDVPEAVLAQLGSRIQHQLRAHTPKEAKALKETVSTFPTTDADLSELLTTLGTGEAIVTVMDPDGAPTPVAATKIFAPRSKMGPSDPALMEQLVAESPLQATYGERIDRESAREILTQRLEAGAAGAEAEGTADSGPTSGPEPVPGSGPDAEHGEARIPLPDSAGAGRTSRSRSTKPGRQDRTMLEQVVNSREFRQFTRTAAREIARGIFGTGRRRRR</sequence>
<organism evidence="3 4">
    <name type="scientific">Brevibacterium luteolum</name>
    <dbReference type="NCBI Taxonomy" id="199591"/>
    <lineage>
        <taxon>Bacteria</taxon>
        <taxon>Bacillati</taxon>
        <taxon>Actinomycetota</taxon>
        <taxon>Actinomycetes</taxon>
        <taxon>Micrococcales</taxon>
        <taxon>Brevibacteriaceae</taxon>
        <taxon>Brevibacterium</taxon>
    </lineage>
</organism>
<accession>A0A2N6PFI1</accession>
<keyword evidence="4" id="KW-1185">Reference proteome</keyword>
<dbReference type="RefSeq" id="WP_102162777.1">
    <property type="nucleotide sequence ID" value="NZ_PNFZ01000007.1"/>
</dbReference>
<dbReference type="AlphaFoldDB" id="A0A2N6PFI1"/>
<feature type="region of interest" description="Disordered" evidence="1">
    <location>
        <begin position="449"/>
        <end position="517"/>
    </location>
</feature>
<name>A0A2N6PFI1_9MICO</name>
<evidence type="ECO:0000313" key="4">
    <source>
        <dbReference type="Proteomes" id="UP000235703"/>
    </source>
</evidence>
<proteinExistence type="predicted"/>
<gene>
    <name evidence="3" type="ORF">CJ198_11635</name>
</gene>
<comment type="caution">
    <text evidence="3">The sequence shown here is derived from an EMBL/GenBank/DDBJ whole genome shotgun (WGS) entry which is preliminary data.</text>
</comment>
<dbReference type="InterPro" id="IPR033186">
    <property type="entry name" value="HerA_C"/>
</dbReference>
<keyword evidence="3" id="KW-0067">ATP-binding</keyword>
<dbReference type="Gene3D" id="3.40.50.300">
    <property type="entry name" value="P-loop containing nucleotide triphosphate hydrolases"/>
    <property type="match status" value="2"/>
</dbReference>
<dbReference type="InterPro" id="IPR051162">
    <property type="entry name" value="T4SS_component"/>
</dbReference>
<dbReference type="InterPro" id="IPR027417">
    <property type="entry name" value="P-loop_NTPase"/>
</dbReference>
<dbReference type="Pfam" id="PF05872">
    <property type="entry name" value="HerA_C"/>
    <property type="match status" value="1"/>
</dbReference>
<dbReference type="OrthoDB" id="9758751at2"/>
<evidence type="ECO:0000256" key="1">
    <source>
        <dbReference type="SAM" id="MobiDB-lite"/>
    </source>
</evidence>
<feature type="domain" description="Helicase HerA-like C-terminal" evidence="2">
    <location>
        <begin position="35"/>
        <end position="544"/>
    </location>
</feature>
<protein>
    <submittedName>
        <fullName evidence="3">ATP-binding protein</fullName>
    </submittedName>
</protein>
<dbReference type="PANTHER" id="PTHR30121:SF6">
    <property type="entry name" value="SLR6007 PROTEIN"/>
    <property type="match status" value="1"/>
</dbReference>
<dbReference type="EMBL" id="PNFZ01000007">
    <property type="protein sequence ID" value="PMB97428.1"/>
    <property type="molecule type" value="Genomic_DNA"/>
</dbReference>
<evidence type="ECO:0000259" key="2">
    <source>
        <dbReference type="Pfam" id="PF05872"/>
    </source>
</evidence>
<dbReference type="SUPFAM" id="SSF52540">
    <property type="entry name" value="P-loop containing nucleoside triphosphate hydrolases"/>
    <property type="match status" value="1"/>
</dbReference>
<keyword evidence="3" id="KW-0547">Nucleotide-binding</keyword>
<dbReference type="GO" id="GO:0005524">
    <property type="term" value="F:ATP binding"/>
    <property type="evidence" value="ECO:0007669"/>
    <property type="project" value="UniProtKB-KW"/>
</dbReference>
<reference evidence="3 4" key="1">
    <citation type="submission" date="2017-09" db="EMBL/GenBank/DDBJ databases">
        <title>Bacterial strain isolated from the female urinary microbiota.</title>
        <authorList>
            <person name="Thomas-White K."/>
            <person name="Kumar N."/>
            <person name="Forster S."/>
            <person name="Putonti C."/>
            <person name="Lawley T."/>
            <person name="Wolfe A.J."/>
        </authorList>
    </citation>
    <scope>NUCLEOTIDE SEQUENCE [LARGE SCALE GENOMIC DNA]</scope>
    <source>
        <strain evidence="3 4">UMB0680</strain>
    </source>
</reference>